<evidence type="ECO:0000313" key="2">
    <source>
        <dbReference type="EMBL" id="MEK8047705.1"/>
    </source>
</evidence>
<organism evidence="2 3">
    <name type="scientific">Ideonella margarita</name>
    <dbReference type="NCBI Taxonomy" id="2984191"/>
    <lineage>
        <taxon>Bacteria</taxon>
        <taxon>Pseudomonadati</taxon>
        <taxon>Pseudomonadota</taxon>
        <taxon>Betaproteobacteria</taxon>
        <taxon>Burkholderiales</taxon>
        <taxon>Sphaerotilaceae</taxon>
        <taxon>Ideonella</taxon>
    </lineage>
</organism>
<feature type="region of interest" description="Disordered" evidence="1">
    <location>
        <begin position="116"/>
        <end position="136"/>
    </location>
</feature>
<reference evidence="2 3" key="1">
    <citation type="submission" date="2024-04" db="EMBL/GenBank/DDBJ databases">
        <title>Novel species of the genus Ideonella isolated from streams.</title>
        <authorList>
            <person name="Lu H."/>
        </authorList>
    </citation>
    <scope>NUCLEOTIDE SEQUENCE [LARGE SCALE GENOMIC DNA]</scope>
    <source>
        <strain evidence="2 3">LYT19W</strain>
    </source>
</reference>
<accession>A0ABU9C908</accession>
<dbReference type="Proteomes" id="UP001379945">
    <property type="component" value="Unassembled WGS sequence"/>
</dbReference>
<gene>
    <name evidence="2" type="ORF">AACH00_15185</name>
</gene>
<evidence type="ECO:0000256" key="1">
    <source>
        <dbReference type="SAM" id="MobiDB-lite"/>
    </source>
</evidence>
<evidence type="ECO:0008006" key="4">
    <source>
        <dbReference type="Google" id="ProtNLM"/>
    </source>
</evidence>
<protein>
    <recommendedName>
        <fullName evidence="4">Flagellar protein FlgN</fullName>
    </recommendedName>
</protein>
<dbReference type="EMBL" id="JBBUTI010000010">
    <property type="protein sequence ID" value="MEK8047705.1"/>
    <property type="molecule type" value="Genomic_DNA"/>
</dbReference>
<dbReference type="RefSeq" id="WP_341400011.1">
    <property type="nucleotide sequence ID" value="NZ_JBBUTI010000010.1"/>
</dbReference>
<evidence type="ECO:0000313" key="3">
    <source>
        <dbReference type="Proteomes" id="UP001379945"/>
    </source>
</evidence>
<comment type="caution">
    <text evidence="2">The sequence shown here is derived from an EMBL/GenBank/DDBJ whole genome shotgun (WGS) entry which is preliminary data.</text>
</comment>
<sequence length="136" mass="14061">MLSSSPEQAAVRETAELETCLGQVELHLAALGTALKQQDPAATEQAASDLHRALAAAVDRFSSAARHGGVPPTLRRRLAMTGGQVAAQREAVARATTALDRAIDVLLPDAQAGRPGLYGAQGQAYRPPSQGGVLQA</sequence>
<keyword evidence="3" id="KW-1185">Reference proteome</keyword>
<proteinExistence type="predicted"/>
<name>A0ABU9C908_9BURK</name>